<reference evidence="5 6" key="1">
    <citation type="journal article" date="2015" name="Sci. Rep.">
        <title>Genome of the facultative scuticociliatosis pathogen Pseudocohnilembus persalinus provides insight into its virulence through horizontal gene transfer.</title>
        <authorList>
            <person name="Xiong J."/>
            <person name="Wang G."/>
            <person name="Cheng J."/>
            <person name="Tian M."/>
            <person name="Pan X."/>
            <person name="Warren A."/>
            <person name="Jiang C."/>
            <person name="Yuan D."/>
            <person name="Miao W."/>
        </authorList>
    </citation>
    <scope>NUCLEOTIDE SEQUENCE [LARGE SCALE GENOMIC DNA]</scope>
    <source>
        <strain evidence="5">36N120E</strain>
    </source>
</reference>
<dbReference type="OMA" id="QNLLIFH"/>
<protein>
    <recommendedName>
        <fullName evidence="7">Outer arm dynein light chain 1</fullName>
    </recommendedName>
</protein>
<dbReference type="SUPFAM" id="SSF52075">
    <property type="entry name" value="Outer arm dynein light chain 1"/>
    <property type="match status" value="1"/>
</dbReference>
<evidence type="ECO:0008006" key="7">
    <source>
        <dbReference type="Google" id="ProtNLM"/>
    </source>
</evidence>
<gene>
    <name evidence="5" type="ORF">PPERSA_08804</name>
</gene>
<evidence type="ECO:0000256" key="4">
    <source>
        <dbReference type="SAM" id="MobiDB-lite"/>
    </source>
</evidence>
<keyword evidence="2" id="KW-0677">Repeat</keyword>
<dbReference type="EMBL" id="LDAU01000054">
    <property type="protein sequence ID" value="KRX09088.1"/>
    <property type="molecule type" value="Genomic_DNA"/>
</dbReference>
<sequence>MLQKKSFDRDEKGQILMTKKNVLLICEQEEGCYEYAELNSKLYLNHKSFDKIQNLDAFINVQALYLENNLISKIEGLEKMQNLTTLYLQSNMIKKIEGLENNKELIILNLSKNSILKVENLGHLQKLRNLDLSFNYLKDSDSIQELTELKSVTTIDIQNNNIEYDDKLIDILTNIKELLVLYFGTNPCVREIKNYRKQMIYKIPKLTYLDDKPVSHEKRIFAQKFIEGGIESVIEERKKQREVKEQKKQEEIEAFKKTQFRKKSQKLHYLKSSLKGSLLKEADYSQKLNKAISQGQTQQVEFLRKLLFEESQNQNSLEDAIGSIQSQLEKLTENGQFLNQNTFEGQIHEQTKQDLLKDEDIDMILNGLVQKHSGNNEEILNNFNQTLQLINKHLNQKINIEQIQEKIKEKIEQYKENTLLSEDLSSKIDSSFSSLQPYNTSNSSQQISSQNSETYSNISEDQRLDDQNSETEDLDELD</sequence>
<dbReference type="PROSITE" id="PS51450">
    <property type="entry name" value="LRR"/>
    <property type="match status" value="4"/>
</dbReference>
<dbReference type="InterPro" id="IPR050576">
    <property type="entry name" value="Cilia_flagella_integrity"/>
</dbReference>
<dbReference type="PANTHER" id="PTHR45973:SF35">
    <property type="entry name" value="LEUCINE-RICH REPEAT-CONTAINING PROTEIN 43"/>
    <property type="match status" value="1"/>
</dbReference>
<dbReference type="OrthoDB" id="1904536at2759"/>
<feature type="compositionally biased region" description="Acidic residues" evidence="4">
    <location>
        <begin position="467"/>
        <end position="478"/>
    </location>
</feature>
<evidence type="ECO:0000256" key="3">
    <source>
        <dbReference type="SAM" id="Coils"/>
    </source>
</evidence>
<dbReference type="Pfam" id="PF14580">
    <property type="entry name" value="LRR_9"/>
    <property type="match status" value="1"/>
</dbReference>
<dbReference type="InterPro" id="IPR025875">
    <property type="entry name" value="Leu-rich_rpt_4"/>
</dbReference>
<name>A0A0V0R408_PSEPJ</name>
<evidence type="ECO:0000256" key="2">
    <source>
        <dbReference type="ARBA" id="ARBA00022737"/>
    </source>
</evidence>
<dbReference type="InParanoid" id="A0A0V0R408"/>
<dbReference type="Pfam" id="PF12799">
    <property type="entry name" value="LRR_4"/>
    <property type="match status" value="1"/>
</dbReference>
<dbReference type="Proteomes" id="UP000054937">
    <property type="component" value="Unassembled WGS sequence"/>
</dbReference>
<dbReference type="InterPro" id="IPR001611">
    <property type="entry name" value="Leu-rich_rpt"/>
</dbReference>
<dbReference type="InterPro" id="IPR032675">
    <property type="entry name" value="LRR_dom_sf"/>
</dbReference>
<keyword evidence="3" id="KW-0175">Coiled coil</keyword>
<dbReference type="SMART" id="SM00365">
    <property type="entry name" value="LRR_SD22"/>
    <property type="match status" value="5"/>
</dbReference>
<dbReference type="Gene3D" id="3.80.10.10">
    <property type="entry name" value="Ribonuclease Inhibitor"/>
    <property type="match status" value="2"/>
</dbReference>
<evidence type="ECO:0000313" key="5">
    <source>
        <dbReference type="EMBL" id="KRX09088.1"/>
    </source>
</evidence>
<feature type="compositionally biased region" description="Low complexity" evidence="4">
    <location>
        <begin position="430"/>
        <end position="452"/>
    </location>
</feature>
<feature type="region of interest" description="Disordered" evidence="4">
    <location>
        <begin position="430"/>
        <end position="478"/>
    </location>
</feature>
<evidence type="ECO:0000256" key="1">
    <source>
        <dbReference type="ARBA" id="ARBA00022614"/>
    </source>
</evidence>
<keyword evidence="6" id="KW-1185">Reference proteome</keyword>
<accession>A0A0V0R408</accession>
<dbReference type="AlphaFoldDB" id="A0A0V0R408"/>
<comment type="caution">
    <text evidence="5">The sequence shown here is derived from an EMBL/GenBank/DDBJ whole genome shotgun (WGS) entry which is preliminary data.</text>
</comment>
<organism evidence="5 6">
    <name type="scientific">Pseudocohnilembus persalinus</name>
    <name type="common">Ciliate</name>
    <dbReference type="NCBI Taxonomy" id="266149"/>
    <lineage>
        <taxon>Eukaryota</taxon>
        <taxon>Sar</taxon>
        <taxon>Alveolata</taxon>
        <taxon>Ciliophora</taxon>
        <taxon>Intramacronucleata</taxon>
        <taxon>Oligohymenophorea</taxon>
        <taxon>Scuticociliatia</taxon>
        <taxon>Philasterida</taxon>
        <taxon>Pseudocohnilembidae</taxon>
        <taxon>Pseudocohnilembus</taxon>
    </lineage>
</organism>
<dbReference type="PANTHER" id="PTHR45973">
    <property type="entry name" value="PROTEIN PHOSPHATASE 1 REGULATORY SUBUNIT SDS22-RELATED"/>
    <property type="match status" value="1"/>
</dbReference>
<evidence type="ECO:0000313" key="6">
    <source>
        <dbReference type="Proteomes" id="UP000054937"/>
    </source>
</evidence>
<feature type="coiled-coil region" evidence="3">
    <location>
        <begin position="393"/>
        <end position="420"/>
    </location>
</feature>
<keyword evidence="1" id="KW-0433">Leucine-rich repeat</keyword>
<proteinExistence type="predicted"/>